<dbReference type="Pfam" id="PF00294">
    <property type="entry name" value="PfkB"/>
    <property type="match status" value="1"/>
</dbReference>
<dbReference type="AlphaFoldDB" id="A0A916RET6"/>
<evidence type="ECO:0000256" key="2">
    <source>
        <dbReference type="ARBA" id="ARBA00022679"/>
    </source>
</evidence>
<feature type="compositionally biased region" description="Polar residues" evidence="4">
    <location>
        <begin position="314"/>
        <end position="336"/>
    </location>
</feature>
<dbReference type="InterPro" id="IPR011611">
    <property type="entry name" value="PfkB_dom"/>
</dbReference>
<accession>A0A916RET6</accession>
<dbReference type="InterPro" id="IPR029056">
    <property type="entry name" value="Ribokinase-like"/>
</dbReference>
<dbReference type="Proteomes" id="UP000648801">
    <property type="component" value="Unassembled WGS sequence"/>
</dbReference>
<protein>
    <submittedName>
        <fullName evidence="6">Ribokinase</fullName>
    </submittedName>
</protein>
<dbReference type="InterPro" id="IPR052700">
    <property type="entry name" value="Carb_kinase_PfkB-like"/>
</dbReference>
<keyword evidence="7" id="KW-1185">Reference proteome</keyword>
<dbReference type="PANTHER" id="PTHR43320">
    <property type="entry name" value="SUGAR KINASE"/>
    <property type="match status" value="1"/>
</dbReference>
<organism evidence="6 7">
    <name type="scientific">Edaphobacter acidisoli</name>
    <dbReference type="NCBI Taxonomy" id="2040573"/>
    <lineage>
        <taxon>Bacteria</taxon>
        <taxon>Pseudomonadati</taxon>
        <taxon>Acidobacteriota</taxon>
        <taxon>Terriglobia</taxon>
        <taxon>Terriglobales</taxon>
        <taxon>Acidobacteriaceae</taxon>
        <taxon>Edaphobacter</taxon>
    </lineage>
</organism>
<evidence type="ECO:0000256" key="4">
    <source>
        <dbReference type="SAM" id="MobiDB-lite"/>
    </source>
</evidence>
<dbReference type="SUPFAM" id="SSF53613">
    <property type="entry name" value="Ribokinase-like"/>
    <property type="match status" value="1"/>
</dbReference>
<evidence type="ECO:0000313" key="7">
    <source>
        <dbReference type="Proteomes" id="UP000648801"/>
    </source>
</evidence>
<dbReference type="CDD" id="cd01166">
    <property type="entry name" value="KdgK"/>
    <property type="match status" value="1"/>
</dbReference>
<dbReference type="GO" id="GO:0016301">
    <property type="term" value="F:kinase activity"/>
    <property type="evidence" value="ECO:0007669"/>
    <property type="project" value="UniProtKB-KW"/>
</dbReference>
<feature type="domain" description="Carbohydrate kinase PfkB" evidence="5">
    <location>
        <begin position="8"/>
        <end position="294"/>
    </location>
</feature>
<reference evidence="6" key="1">
    <citation type="journal article" date="2014" name="Int. J. Syst. Evol. Microbiol.">
        <title>Complete genome sequence of Corynebacterium casei LMG S-19264T (=DSM 44701T), isolated from a smear-ripened cheese.</title>
        <authorList>
            <consortium name="US DOE Joint Genome Institute (JGI-PGF)"/>
            <person name="Walter F."/>
            <person name="Albersmeier A."/>
            <person name="Kalinowski J."/>
            <person name="Ruckert C."/>
        </authorList>
    </citation>
    <scope>NUCLEOTIDE SEQUENCE</scope>
    <source>
        <strain evidence="6">CGMCC 1.15447</strain>
    </source>
</reference>
<evidence type="ECO:0000256" key="3">
    <source>
        <dbReference type="ARBA" id="ARBA00022777"/>
    </source>
</evidence>
<keyword evidence="2" id="KW-0808">Transferase</keyword>
<reference evidence="6" key="2">
    <citation type="submission" date="2020-09" db="EMBL/GenBank/DDBJ databases">
        <authorList>
            <person name="Sun Q."/>
            <person name="Zhou Y."/>
        </authorList>
    </citation>
    <scope>NUCLEOTIDE SEQUENCE</scope>
    <source>
        <strain evidence="6">CGMCC 1.15447</strain>
    </source>
</reference>
<dbReference type="Gene3D" id="3.40.1190.20">
    <property type="match status" value="1"/>
</dbReference>
<dbReference type="PANTHER" id="PTHR43320:SF3">
    <property type="entry name" value="CARBOHYDRATE KINASE PFKB DOMAIN-CONTAINING PROTEIN"/>
    <property type="match status" value="1"/>
</dbReference>
<evidence type="ECO:0000313" key="6">
    <source>
        <dbReference type="EMBL" id="GGA55048.1"/>
    </source>
</evidence>
<comment type="similarity">
    <text evidence="1">Belongs to the carbohydrate kinase PfkB family.</text>
</comment>
<evidence type="ECO:0000259" key="5">
    <source>
        <dbReference type="Pfam" id="PF00294"/>
    </source>
</evidence>
<evidence type="ECO:0000256" key="1">
    <source>
        <dbReference type="ARBA" id="ARBA00010688"/>
    </source>
</evidence>
<comment type="caution">
    <text evidence="6">The sequence shown here is derived from an EMBL/GenBank/DDBJ whole genome shotgun (WGS) entry which is preliminary data.</text>
</comment>
<keyword evidence="3" id="KW-0418">Kinase</keyword>
<dbReference type="RefSeq" id="WP_229668613.1">
    <property type="nucleotide sequence ID" value="NZ_BMJB01000001.1"/>
</dbReference>
<proteinExistence type="inferred from homology"/>
<name>A0A916RET6_9BACT</name>
<sequence>MSRFDVTLAGEITMDLVLYGLPEHLPLEQELLATSMALTLGGSSAITAHNLAALGSKVGFIPQLASDPFTELCVCTLKHAGVDLSCAVQPKPGIGTGVTVLLQHETSRRALTSSGTISALRFEDLDLDYLTSGRHFHLSSFFLQSSLQQEVPRLLRTMHEAGLTTSLDTNDDPTDRWQGPVLDTLRAVDIFMPNERELRSISGEQDFEHAVQKLAQIVPMLVIKCGSQGALVVHKGQHYTAPAVPVEVVDAVGAGDSFNSGFLHAYVHGADIPECLSFGNLTGACSTTANGGTQAFSNKQHMLDFFSKHKKTPFRSTSPSSATQSDNLTSPETIPM</sequence>
<feature type="region of interest" description="Disordered" evidence="4">
    <location>
        <begin position="311"/>
        <end position="336"/>
    </location>
</feature>
<gene>
    <name evidence="6" type="ORF">GCM10011507_02910</name>
</gene>
<dbReference type="EMBL" id="BMJB01000001">
    <property type="protein sequence ID" value="GGA55048.1"/>
    <property type="molecule type" value="Genomic_DNA"/>
</dbReference>